<feature type="transmembrane region" description="Helical" evidence="1">
    <location>
        <begin position="252"/>
        <end position="270"/>
    </location>
</feature>
<reference evidence="2 3" key="1">
    <citation type="journal article" date="2006" name="Science">
        <title>Phytophthora genome sequences uncover evolutionary origins and mechanisms of pathogenesis.</title>
        <authorList>
            <person name="Tyler B.M."/>
            <person name="Tripathy S."/>
            <person name="Zhang X."/>
            <person name="Dehal P."/>
            <person name="Jiang R.H."/>
            <person name="Aerts A."/>
            <person name="Arredondo F.D."/>
            <person name="Baxter L."/>
            <person name="Bensasson D."/>
            <person name="Beynon J.L."/>
            <person name="Chapman J."/>
            <person name="Damasceno C.M."/>
            <person name="Dorrance A.E."/>
            <person name="Dou D."/>
            <person name="Dickerman A.W."/>
            <person name="Dubchak I.L."/>
            <person name="Garbelotto M."/>
            <person name="Gijzen M."/>
            <person name="Gordon S.G."/>
            <person name="Govers F."/>
            <person name="Grunwald N.J."/>
            <person name="Huang W."/>
            <person name="Ivors K.L."/>
            <person name="Jones R.W."/>
            <person name="Kamoun S."/>
            <person name="Krampis K."/>
            <person name="Lamour K.H."/>
            <person name="Lee M.K."/>
            <person name="McDonald W.H."/>
            <person name="Medina M."/>
            <person name="Meijer H.J."/>
            <person name="Nordberg E.K."/>
            <person name="Maclean D.J."/>
            <person name="Ospina-Giraldo M.D."/>
            <person name="Morris P.F."/>
            <person name="Phuntumart V."/>
            <person name="Putnam N.H."/>
            <person name="Rash S."/>
            <person name="Rose J.K."/>
            <person name="Sakihama Y."/>
            <person name="Salamov A.A."/>
            <person name="Savidor A."/>
            <person name="Scheuring C.F."/>
            <person name="Smith B.M."/>
            <person name="Sobral B.W."/>
            <person name="Terry A."/>
            <person name="Torto-Alalibo T.A."/>
            <person name="Win J."/>
            <person name="Xu Z."/>
            <person name="Zhang H."/>
            <person name="Grigoriev I.V."/>
            <person name="Rokhsar D.S."/>
            <person name="Boore J.L."/>
        </authorList>
    </citation>
    <scope>NUCLEOTIDE SEQUENCE [LARGE SCALE GENOMIC DNA]</scope>
    <source>
        <strain evidence="2 3">P6497</strain>
    </source>
</reference>
<protein>
    <submittedName>
        <fullName evidence="2">Uncharacterized protein</fullName>
    </submittedName>
</protein>
<dbReference type="RefSeq" id="XP_009526620.1">
    <property type="nucleotide sequence ID" value="XM_009528325.1"/>
</dbReference>
<dbReference type="InParanoid" id="G4ZGR3"/>
<name>G4ZGR3_PHYSP</name>
<gene>
    <name evidence="2" type="ORF">PHYSODRAFT_501466</name>
</gene>
<keyword evidence="3" id="KW-1185">Reference proteome</keyword>
<evidence type="ECO:0000256" key="1">
    <source>
        <dbReference type="SAM" id="Phobius"/>
    </source>
</evidence>
<evidence type="ECO:0000313" key="2">
    <source>
        <dbReference type="EMBL" id="EGZ17562.1"/>
    </source>
</evidence>
<evidence type="ECO:0000313" key="3">
    <source>
        <dbReference type="Proteomes" id="UP000002640"/>
    </source>
</evidence>
<organism evidence="2 3">
    <name type="scientific">Phytophthora sojae (strain P6497)</name>
    <name type="common">Soybean stem and root rot agent</name>
    <name type="synonym">Phytophthora megasperma f. sp. glycines</name>
    <dbReference type="NCBI Taxonomy" id="1094619"/>
    <lineage>
        <taxon>Eukaryota</taxon>
        <taxon>Sar</taxon>
        <taxon>Stramenopiles</taxon>
        <taxon>Oomycota</taxon>
        <taxon>Peronosporomycetes</taxon>
        <taxon>Peronosporales</taxon>
        <taxon>Peronosporaceae</taxon>
        <taxon>Phytophthora</taxon>
    </lineage>
</organism>
<dbReference type="Proteomes" id="UP000002640">
    <property type="component" value="Unassembled WGS sequence"/>
</dbReference>
<feature type="transmembrane region" description="Helical" evidence="1">
    <location>
        <begin position="290"/>
        <end position="312"/>
    </location>
</feature>
<dbReference type="KEGG" id="psoj:PHYSODRAFT_501466"/>
<dbReference type="EMBL" id="JH159154">
    <property type="protein sequence ID" value="EGZ17562.1"/>
    <property type="molecule type" value="Genomic_DNA"/>
</dbReference>
<keyword evidence="1" id="KW-1133">Transmembrane helix</keyword>
<dbReference type="AlphaFoldDB" id="G4ZGR3"/>
<dbReference type="OMA" id="MALAIIY"/>
<keyword evidence="1" id="KW-0812">Transmembrane</keyword>
<feature type="transmembrane region" description="Helical" evidence="1">
    <location>
        <begin position="59"/>
        <end position="83"/>
    </location>
</feature>
<keyword evidence="1" id="KW-0472">Membrane</keyword>
<accession>G4ZGR3</accession>
<proteinExistence type="predicted"/>
<dbReference type="SMR" id="G4ZGR3"/>
<dbReference type="GeneID" id="20657978"/>
<sequence>MVGIYPLFETIYKVLPAQYRVGALIVLPIWKFGAKHLVMRVTHELEDFIPEMVAFTVDFFSALFVSVCISSGGSIYLSVLFIAGDVGQILLEFQEVRTNAKAVLKLIRLKVVPNFQHKSEIIKKSSTDNNLVAMLLAVTRNPEAFHVELMKDVRLWACLPHPLTEERVKKLKLLKVAGAYVDKKIISRRRTSRFRQYRQWFAPRVVQTVSVVPQPTPFDSMKMQDPAVQNALAEPSQAFVRQGLQLLFHCEYLLLVEYVECIVPVIFAVYKSVLEYLPNIVYYPGGAGNWGHSALINIFVFTSLEVSSLLLLHRFLQRNFALSSLYQLAFVLEAQMYPIQATIFLEIVNLLQYKLEHLGKNLCVTCSMHNS</sequence>